<accession>A0A7X0MKU0</accession>
<dbReference type="Gene3D" id="3.40.50.2000">
    <property type="entry name" value="Glycogen Phosphorylase B"/>
    <property type="match status" value="2"/>
</dbReference>
<sequence length="354" mass="40637">MEKYFDNILFYLQRSGGGSVHWGELMKRFNLENTVNFIEPNGETSNILKPLLNLKAPLKEKNIPLSILRYLPLTLKIKQPAIFHSSYYRFSGQKGVINFITVHDFIYERFGSGLSKKVHHYQKGLAVKNSKNIICVSNTTKSDLLRYFPHLVEKKEIEVIHNGVSDDFFVLSDISETNVKFEALKKDPYILFVGHRTSYKNFDFAVKVIASLPGNYKMAIVGNALSDSELRLLDRDLNGRYIHFGNTTNMELNELYNLSECLIYPSSYEGFGIPLIEAFKCNCPVIAQDIPIVQEIAGEAAYLVNGLNIDGFRDEILNLNKGNLRKQKIELGLERSKQFSWDKCYKQTKDFYKI</sequence>
<name>A0A7X0MKU0_9SPHI</name>
<dbReference type="EMBL" id="JACHCC010000013">
    <property type="protein sequence ID" value="MBB6502411.1"/>
    <property type="molecule type" value="Genomic_DNA"/>
</dbReference>
<dbReference type="EC" id="2.4.1.-" evidence="4"/>
<reference evidence="4 5" key="1">
    <citation type="submission" date="2020-08" db="EMBL/GenBank/DDBJ databases">
        <title>Genomic Encyclopedia of Type Strains, Phase IV (KMG-V): Genome sequencing to study the core and pangenomes of soil and plant-associated prokaryotes.</title>
        <authorList>
            <person name="Whitman W."/>
        </authorList>
    </citation>
    <scope>NUCLEOTIDE SEQUENCE [LARGE SCALE GENOMIC DNA]</scope>
    <source>
        <strain evidence="4 5">M2T3</strain>
    </source>
</reference>
<dbReference type="AlphaFoldDB" id="A0A7X0MKU0"/>
<dbReference type="GO" id="GO:0009103">
    <property type="term" value="P:lipopolysaccharide biosynthetic process"/>
    <property type="evidence" value="ECO:0007669"/>
    <property type="project" value="TreeGrafter"/>
</dbReference>
<organism evidence="4 5">
    <name type="scientific">Pedobacter cryoconitis</name>
    <dbReference type="NCBI Taxonomy" id="188932"/>
    <lineage>
        <taxon>Bacteria</taxon>
        <taxon>Pseudomonadati</taxon>
        <taxon>Bacteroidota</taxon>
        <taxon>Sphingobacteriia</taxon>
        <taxon>Sphingobacteriales</taxon>
        <taxon>Sphingobacteriaceae</taxon>
        <taxon>Pedobacter</taxon>
    </lineage>
</organism>
<comment type="caution">
    <text evidence="4">The sequence shown here is derived from an EMBL/GenBank/DDBJ whole genome shotgun (WGS) entry which is preliminary data.</text>
</comment>
<dbReference type="InterPro" id="IPR001296">
    <property type="entry name" value="Glyco_trans_1"/>
</dbReference>
<evidence type="ECO:0000313" key="5">
    <source>
        <dbReference type="Proteomes" id="UP000521017"/>
    </source>
</evidence>
<dbReference type="CDD" id="cd03809">
    <property type="entry name" value="GT4_MtfB-like"/>
    <property type="match status" value="1"/>
</dbReference>
<dbReference type="RefSeq" id="WP_184628658.1">
    <property type="nucleotide sequence ID" value="NZ_JACHCC010000013.1"/>
</dbReference>
<dbReference type="SUPFAM" id="SSF53756">
    <property type="entry name" value="UDP-Glycosyltransferase/glycogen phosphorylase"/>
    <property type="match status" value="1"/>
</dbReference>
<keyword evidence="4" id="KW-0328">Glycosyltransferase</keyword>
<evidence type="ECO:0000313" key="4">
    <source>
        <dbReference type="EMBL" id="MBB6502411.1"/>
    </source>
</evidence>
<feature type="domain" description="Glycosyltransferase subfamily 4-like N-terminal" evidence="3">
    <location>
        <begin position="17"/>
        <end position="167"/>
    </location>
</feature>
<dbReference type="GO" id="GO:0016757">
    <property type="term" value="F:glycosyltransferase activity"/>
    <property type="evidence" value="ECO:0007669"/>
    <property type="project" value="UniProtKB-KW"/>
</dbReference>
<feature type="domain" description="Glycosyl transferase family 1" evidence="2">
    <location>
        <begin position="180"/>
        <end position="322"/>
    </location>
</feature>
<protein>
    <submittedName>
        <fullName evidence="4">Mannosyltransferase</fullName>
        <ecNumber evidence="4">2.4.1.-</ecNumber>
    </submittedName>
</protein>
<gene>
    <name evidence="4" type="ORF">HDF25_004590</name>
</gene>
<proteinExistence type="predicted"/>
<dbReference type="Pfam" id="PF13439">
    <property type="entry name" value="Glyco_transf_4"/>
    <property type="match status" value="1"/>
</dbReference>
<keyword evidence="1 4" id="KW-0808">Transferase</keyword>
<dbReference type="Pfam" id="PF00534">
    <property type="entry name" value="Glycos_transf_1"/>
    <property type="match status" value="1"/>
</dbReference>
<evidence type="ECO:0000256" key="1">
    <source>
        <dbReference type="ARBA" id="ARBA00022679"/>
    </source>
</evidence>
<dbReference type="InterPro" id="IPR028098">
    <property type="entry name" value="Glyco_trans_4-like_N"/>
</dbReference>
<dbReference type="Proteomes" id="UP000521017">
    <property type="component" value="Unassembled WGS sequence"/>
</dbReference>
<evidence type="ECO:0000259" key="3">
    <source>
        <dbReference type="Pfam" id="PF13439"/>
    </source>
</evidence>
<dbReference type="PANTHER" id="PTHR46401">
    <property type="entry name" value="GLYCOSYLTRANSFERASE WBBK-RELATED"/>
    <property type="match status" value="1"/>
</dbReference>
<evidence type="ECO:0000259" key="2">
    <source>
        <dbReference type="Pfam" id="PF00534"/>
    </source>
</evidence>
<dbReference type="PANTHER" id="PTHR46401:SF2">
    <property type="entry name" value="GLYCOSYLTRANSFERASE WBBK-RELATED"/>
    <property type="match status" value="1"/>
</dbReference>